<name>A0A8H5HI03_9AGAR</name>
<evidence type="ECO:0000313" key="2">
    <source>
        <dbReference type="EMBL" id="KAF5383635.1"/>
    </source>
</evidence>
<dbReference type="EMBL" id="JAACJP010000006">
    <property type="protein sequence ID" value="KAF5383635.1"/>
    <property type="molecule type" value="Genomic_DNA"/>
</dbReference>
<feature type="region of interest" description="Disordered" evidence="1">
    <location>
        <begin position="1"/>
        <end position="33"/>
    </location>
</feature>
<keyword evidence="3" id="KW-1185">Reference proteome</keyword>
<dbReference type="AlphaFoldDB" id="A0A8H5HI03"/>
<evidence type="ECO:0000256" key="1">
    <source>
        <dbReference type="SAM" id="MobiDB-lite"/>
    </source>
</evidence>
<reference evidence="2 3" key="1">
    <citation type="journal article" date="2020" name="ISME J.">
        <title>Uncovering the hidden diversity of litter-decomposition mechanisms in mushroom-forming fungi.</title>
        <authorList>
            <person name="Floudas D."/>
            <person name="Bentzer J."/>
            <person name="Ahren D."/>
            <person name="Johansson T."/>
            <person name="Persson P."/>
            <person name="Tunlid A."/>
        </authorList>
    </citation>
    <scope>NUCLEOTIDE SEQUENCE [LARGE SCALE GENOMIC DNA]</scope>
    <source>
        <strain evidence="2 3">CBS 661.87</strain>
    </source>
</reference>
<accession>A0A8H5HI03</accession>
<sequence>MTSIRQASAKAPAKATFRTPRDTRQGWQAPGAPNGARVIAEHAEVSRGPRAFLFREPKPSLSLAGIAGAARPLSPHTHTPPLRALERRQELERMERRRDEGRMRRSNGTADAPSVGYVARYPAKDVYLINGEVWRVPAVTWTLLKLGTRRPARNT</sequence>
<organism evidence="2 3">
    <name type="scientific">Tricholomella constricta</name>
    <dbReference type="NCBI Taxonomy" id="117010"/>
    <lineage>
        <taxon>Eukaryota</taxon>
        <taxon>Fungi</taxon>
        <taxon>Dikarya</taxon>
        <taxon>Basidiomycota</taxon>
        <taxon>Agaricomycotina</taxon>
        <taxon>Agaricomycetes</taxon>
        <taxon>Agaricomycetidae</taxon>
        <taxon>Agaricales</taxon>
        <taxon>Tricholomatineae</taxon>
        <taxon>Lyophyllaceae</taxon>
        <taxon>Tricholomella</taxon>
    </lineage>
</organism>
<dbReference type="Proteomes" id="UP000565441">
    <property type="component" value="Unassembled WGS sequence"/>
</dbReference>
<protein>
    <submittedName>
        <fullName evidence="2">Uncharacterized protein</fullName>
    </submittedName>
</protein>
<evidence type="ECO:0000313" key="3">
    <source>
        <dbReference type="Proteomes" id="UP000565441"/>
    </source>
</evidence>
<feature type="region of interest" description="Disordered" evidence="1">
    <location>
        <begin position="69"/>
        <end position="109"/>
    </location>
</feature>
<feature type="compositionally biased region" description="Basic and acidic residues" evidence="1">
    <location>
        <begin position="84"/>
        <end position="103"/>
    </location>
</feature>
<comment type="caution">
    <text evidence="2">The sequence shown here is derived from an EMBL/GenBank/DDBJ whole genome shotgun (WGS) entry which is preliminary data.</text>
</comment>
<gene>
    <name evidence="2" type="ORF">D9615_003800</name>
</gene>
<proteinExistence type="predicted"/>